<proteinExistence type="predicted"/>
<feature type="compositionally biased region" description="Basic and acidic residues" evidence="1">
    <location>
        <begin position="51"/>
        <end position="60"/>
    </location>
</feature>
<evidence type="ECO:0000313" key="2">
    <source>
        <dbReference type="EMBL" id="OZI59438.1"/>
    </source>
</evidence>
<protein>
    <submittedName>
        <fullName evidence="2">Uncharacterized protein</fullName>
    </submittedName>
</protein>
<name>A0A261UBX2_9BORD</name>
<feature type="region of interest" description="Disordered" evidence="1">
    <location>
        <begin position="32"/>
        <end position="99"/>
    </location>
</feature>
<evidence type="ECO:0000256" key="1">
    <source>
        <dbReference type="SAM" id="MobiDB-lite"/>
    </source>
</evidence>
<dbReference type="Proteomes" id="UP000215767">
    <property type="component" value="Unassembled WGS sequence"/>
</dbReference>
<sequence length="115" mass="12305">MADYRDFDIEMTIVPDAAGQYEAAFVIHEARGGQHGGKGEEARGAGSPNLKADKRPDGDSGQRAPEGTRGSQKQAGDAAAGRYAFPPVGSYPTPDDAREQTGAWARKWIDLNFPK</sequence>
<dbReference type="RefSeq" id="WP_094840873.1">
    <property type="nucleotide sequence ID" value="NZ_NEVS01000004.1"/>
</dbReference>
<accession>A0A261UBX2</accession>
<dbReference type="AlphaFoldDB" id="A0A261UBX2"/>
<evidence type="ECO:0000313" key="3">
    <source>
        <dbReference type="Proteomes" id="UP000215767"/>
    </source>
</evidence>
<feature type="compositionally biased region" description="Basic and acidic residues" evidence="1">
    <location>
        <begin position="32"/>
        <end position="43"/>
    </location>
</feature>
<dbReference type="OrthoDB" id="8637314at2"/>
<gene>
    <name evidence="2" type="ORF">CAL28_07765</name>
</gene>
<reference evidence="3" key="1">
    <citation type="submission" date="2017-05" db="EMBL/GenBank/DDBJ databases">
        <title>Complete and WGS of Bordetella genogroups.</title>
        <authorList>
            <person name="Spilker T."/>
            <person name="Lipuma J."/>
        </authorList>
    </citation>
    <scope>NUCLEOTIDE SEQUENCE [LARGE SCALE GENOMIC DNA]</scope>
    <source>
        <strain evidence="3">AU8856</strain>
    </source>
</reference>
<organism evidence="2 3">
    <name type="scientific">Bordetella genomosp. 11</name>
    <dbReference type="NCBI Taxonomy" id="1416808"/>
    <lineage>
        <taxon>Bacteria</taxon>
        <taxon>Pseudomonadati</taxon>
        <taxon>Pseudomonadota</taxon>
        <taxon>Betaproteobacteria</taxon>
        <taxon>Burkholderiales</taxon>
        <taxon>Alcaligenaceae</taxon>
        <taxon>Bordetella</taxon>
    </lineage>
</organism>
<keyword evidence="3" id="KW-1185">Reference proteome</keyword>
<dbReference type="EMBL" id="NEVS01000004">
    <property type="protein sequence ID" value="OZI59438.1"/>
    <property type="molecule type" value="Genomic_DNA"/>
</dbReference>
<comment type="caution">
    <text evidence="2">The sequence shown here is derived from an EMBL/GenBank/DDBJ whole genome shotgun (WGS) entry which is preliminary data.</text>
</comment>